<sequence length="68" mass="7969">MSHNTVKAKTYWTWTKHAESKNPTRSIAGKEVWPHYKHEAPQWMLDQGLIQDASEVEKDGQMDLFEII</sequence>
<organism evidence="1 2">
    <name type="scientific">Streptomyces virens</name>
    <dbReference type="NCBI Taxonomy" id="285572"/>
    <lineage>
        <taxon>Bacteria</taxon>
        <taxon>Bacillati</taxon>
        <taxon>Actinomycetota</taxon>
        <taxon>Actinomycetes</taxon>
        <taxon>Kitasatosporales</taxon>
        <taxon>Streptomycetaceae</taxon>
        <taxon>Streptomyces</taxon>
    </lineage>
</organism>
<keyword evidence="2" id="KW-1185">Reference proteome</keyword>
<evidence type="ECO:0000313" key="1">
    <source>
        <dbReference type="EMBL" id="GAA2775826.1"/>
    </source>
</evidence>
<accession>A0ABN3V302</accession>
<proteinExistence type="predicted"/>
<name>A0ABN3V302_9ACTN</name>
<comment type="caution">
    <text evidence="1">The sequence shown here is derived from an EMBL/GenBank/DDBJ whole genome shotgun (WGS) entry which is preliminary data.</text>
</comment>
<evidence type="ECO:0000313" key="2">
    <source>
        <dbReference type="Proteomes" id="UP001501866"/>
    </source>
</evidence>
<gene>
    <name evidence="1" type="ORF">GCM10010451_68670</name>
</gene>
<dbReference type="EMBL" id="BAAAUH010000200">
    <property type="protein sequence ID" value="GAA2775826.1"/>
    <property type="molecule type" value="Genomic_DNA"/>
</dbReference>
<protein>
    <submittedName>
        <fullName evidence="1">Uncharacterized protein</fullName>
    </submittedName>
</protein>
<reference evidence="1 2" key="1">
    <citation type="journal article" date="2019" name="Int. J. Syst. Evol. Microbiol.">
        <title>The Global Catalogue of Microorganisms (GCM) 10K type strain sequencing project: providing services to taxonomists for standard genome sequencing and annotation.</title>
        <authorList>
            <consortium name="The Broad Institute Genomics Platform"/>
            <consortium name="The Broad Institute Genome Sequencing Center for Infectious Disease"/>
            <person name="Wu L."/>
            <person name="Ma J."/>
        </authorList>
    </citation>
    <scope>NUCLEOTIDE SEQUENCE [LARGE SCALE GENOMIC DNA]</scope>
    <source>
        <strain evidence="1 2">JCM 9095</strain>
    </source>
</reference>
<dbReference type="Proteomes" id="UP001501866">
    <property type="component" value="Unassembled WGS sequence"/>
</dbReference>